<feature type="domain" description="Sigma-54 factor interaction" evidence="8">
    <location>
        <begin position="121"/>
        <end position="351"/>
    </location>
</feature>
<keyword evidence="1" id="KW-0547">Nucleotide-binding</keyword>
<dbReference type="InterPro" id="IPR030828">
    <property type="entry name" value="HTH_TyrR"/>
</dbReference>
<evidence type="ECO:0000259" key="10">
    <source>
        <dbReference type="PROSITE" id="PS50113"/>
    </source>
</evidence>
<dbReference type="PROSITE" id="PS00676">
    <property type="entry name" value="SIGMA54_INTERACT_2"/>
    <property type="match status" value="1"/>
</dbReference>
<dbReference type="CDD" id="cd00009">
    <property type="entry name" value="AAA"/>
    <property type="match status" value="1"/>
</dbReference>
<name>A0A4D7ANZ5_9FIRM</name>
<dbReference type="NCBIfam" id="TIGR00229">
    <property type="entry name" value="sensory_box"/>
    <property type="match status" value="1"/>
</dbReference>
<dbReference type="Pfam" id="PF18024">
    <property type="entry name" value="HTH_50"/>
    <property type="match status" value="1"/>
</dbReference>
<gene>
    <name evidence="11" type="ORF">EIO64_08675</name>
</gene>
<sequence>MLFANSANASLLGVSKAELEGRTTQQLLDEKIFSNSVILEVIRQKKQISKISYNYHTRLTVLATATPIFDDVGNVKYVFNNVRDITALNELQNSLKSKDTIIQQQSRQLESMRIRLGEGTIIANSKAFNEVITLAQRVAAFDGATVLILGESGTGKEIISELIVNNSPRKDWPYLQVNCGAIPENLIESELFGYEKGAFTGADNKGHKGLFEAANGGTVFLDEIGDLPLHMQVKLLRVLQQKKVTRVGGTEPIALDVRVIAATNRNLEQMVREGTFREDLYYRLNVVSIFIPPLRERREDIIPLINHFLMVENQKYHTNKSIYSDTIDAFEGYCWPGNVRELENLLENLVITTPGDIIRRENLPLKLRRPQQVSAEEEEETVSLKSVVERAEYAAIERAIEKYGSIRKAAAALDVNPSTITRKMQLYKDMSSRKQNK</sequence>
<dbReference type="InterPro" id="IPR035965">
    <property type="entry name" value="PAS-like_dom_sf"/>
</dbReference>
<dbReference type="SUPFAM" id="SSF55785">
    <property type="entry name" value="PYP-like sensor domain (PAS domain)"/>
    <property type="match status" value="1"/>
</dbReference>
<dbReference type="PROSITE" id="PS50112">
    <property type="entry name" value="PAS"/>
    <property type="match status" value="1"/>
</dbReference>
<evidence type="ECO:0000256" key="3">
    <source>
        <dbReference type="ARBA" id="ARBA00022840"/>
    </source>
</evidence>
<dbReference type="Pfam" id="PF25601">
    <property type="entry name" value="AAA_lid_14"/>
    <property type="match status" value="1"/>
</dbReference>
<dbReference type="Gene3D" id="1.10.10.60">
    <property type="entry name" value="Homeodomain-like"/>
    <property type="match status" value="1"/>
</dbReference>
<feature type="domain" description="PAC" evidence="10">
    <location>
        <begin position="44"/>
        <end position="97"/>
    </location>
</feature>
<dbReference type="PANTHER" id="PTHR32071">
    <property type="entry name" value="TRANSCRIPTIONAL REGULATORY PROTEIN"/>
    <property type="match status" value="1"/>
</dbReference>
<dbReference type="GO" id="GO:0005524">
    <property type="term" value="F:ATP binding"/>
    <property type="evidence" value="ECO:0007669"/>
    <property type="project" value="UniProtKB-KW"/>
</dbReference>
<dbReference type="SMART" id="SM00382">
    <property type="entry name" value="AAA"/>
    <property type="match status" value="1"/>
</dbReference>
<dbReference type="EMBL" id="CP034413">
    <property type="protein sequence ID" value="QCI59293.1"/>
    <property type="molecule type" value="Genomic_DNA"/>
</dbReference>
<dbReference type="InterPro" id="IPR025944">
    <property type="entry name" value="Sigma_54_int_dom_CS"/>
</dbReference>
<dbReference type="InterPro" id="IPR058031">
    <property type="entry name" value="AAA_lid_NorR"/>
</dbReference>
<dbReference type="SUPFAM" id="SSF52540">
    <property type="entry name" value="P-loop containing nucleoside triphosphate hydrolases"/>
    <property type="match status" value="1"/>
</dbReference>
<dbReference type="InterPro" id="IPR003593">
    <property type="entry name" value="AAA+_ATPase"/>
</dbReference>
<dbReference type="PROSITE" id="PS00675">
    <property type="entry name" value="SIGMA54_INTERACT_1"/>
    <property type="match status" value="1"/>
</dbReference>
<dbReference type="Pfam" id="PF00158">
    <property type="entry name" value="Sigma54_activat"/>
    <property type="match status" value="1"/>
</dbReference>
<reference evidence="12" key="1">
    <citation type="submission" date="2018-12" db="EMBL/GenBank/DDBJ databases">
        <title>Dusodibacter welbiota gen. nov., sp. nov., isolated from human faeces and emended description of the Oscillibacter genus.</title>
        <authorList>
            <person name="Le Roy T."/>
            <person name="Van der Smissen P."/>
            <person name="Delzenne N."/>
            <person name="Muccioli G."/>
            <person name="Collet J.F."/>
            <person name="Cani P.D."/>
        </authorList>
    </citation>
    <scope>NUCLEOTIDE SEQUENCE [LARGE SCALE GENOMIC DNA]</scope>
    <source>
        <strain evidence="12">J115</strain>
    </source>
</reference>
<organism evidence="11 12">
    <name type="scientific">Dysosmobacter welbionis</name>
    <dbReference type="NCBI Taxonomy" id="2093857"/>
    <lineage>
        <taxon>Bacteria</taxon>
        <taxon>Bacillati</taxon>
        <taxon>Bacillota</taxon>
        <taxon>Clostridia</taxon>
        <taxon>Eubacteriales</taxon>
        <taxon>Oscillospiraceae</taxon>
        <taxon>Dysosmobacter</taxon>
    </lineage>
</organism>
<dbReference type="SUPFAM" id="SSF46689">
    <property type="entry name" value="Homeodomain-like"/>
    <property type="match status" value="1"/>
</dbReference>
<dbReference type="AlphaFoldDB" id="A0A4D7ANZ5"/>
<keyword evidence="6" id="KW-0804">Transcription</keyword>
<dbReference type="Gene3D" id="1.10.8.60">
    <property type="match status" value="1"/>
</dbReference>
<keyword evidence="5" id="KW-0238">DNA-binding</keyword>
<feature type="domain" description="PAS" evidence="9">
    <location>
        <begin position="1"/>
        <end position="29"/>
    </location>
</feature>
<proteinExistence type="predicted"/>
<evidence type="ECO:0000256" key="1">
    <source>
        <dbReference type="ARBA" id="ARBA00022741"/>
    </source>
</evidence>
<accession>A0A4D7ANZ5</accession>
<dbReference type="GO" id="GO:0003677">
    <property type="term" value="F:DNA binding"/>
    <property type="evidence" value="ECO:0007669"/>
    <property type="project" value="UniProtKB-KW"/>
</dbReference>
<evidence type="ECO:0000256" key="4">
    <source>
        <dbReference type="ARBA" id="ARBA00023015"/>
    </source>
</evidence>
<dbReference type="PROSITE" id="PS50045">
    <property type="entry name" value="SIGMA54_INTERACT_4"/>
    <property type="match status" value="1"/>
</dbReference>
<evidence type="ECO:0000256" key="7">
    <source>
        <dbReference type="ARBA" id="ARBA00029500"/>
    </source>
</evidence>
<dbReference type="KEGG" id="obj:EIO64_08675"/>
<dbReference type="InterPro" id="IPR000014">
    <property type="entry name" value="PAS"/>
</dbReference>
<keyword evidence="3" id="KW-0067">ATP-binding</keyword>
<dbReference type="Proteomes" id="UP000298642">
    <property type="component" value="Chromosome"/>
</dbReference>
<evidence type="ECO:0000256" key="5">
    <source>
        <dbReference type="ARBA" id="ARBA00023125"/>
    </source>
</evidence>
<dbReference type="Gene3D" id="3.30.450.20">
    <property type="entry name" value="PAS domain"/>
    <property type="match status" value="1"/>
</dbReference>
<keyword evidence="2" id="KW-0058">Aromatic hydrocarbons catabolism</keyword>
<dbReference type="InterPro" id="IPR009057">
    <property type="entry name" value="Homeodomain-like_sf"/>
</dbReference>
<keyword evidence="12" id="KW-1185">Reference proteome</keyword>
<dbReference type="CDD" id="cd00130">
    <property type="entry name" value="PAS"/>
    <property type="match status" value="1"/>
</dbReference>
<evidence type="ECO:0000259" key="8">
    <source>
        <dbReference type="PROSITE" id="PS50045"/>
    </source>
</evidence>
<dbReference type="InterPro" id="IPR025662">
    <property type="entry name" value="Sigma_54_int_dom_ATP-bd_1"/>
</dbReference>
<keyword evidence="4" id="KW-0805">Transcription regulation</keyword>
<dbReference type="InterPro" id="IPR002078">
    <property type="entry name" value="Sigma_54_int"/>
</dbReference>
<dbReference type="PROSITE" id="PS50113">
    <property type="entry name" value="PAC"/>
    <property type="match status" value="1"/>
</dbReference>
<dbReference type="InterPro" id="IPR025943">
    <property type="entry name" value="Sigma_54_int_dom_ATP-bd_2"/>
</dbReference>
<evidence type="ECO:0000256" key="6">
    <source>
        <dbReference type="ARBA" id="ARBA00023163"/>
    </source>
</evidence>
<evidence type="ECO:0000256" key="2">
    <source>
        <dbReference type="ARBA" id="ARBA00022797"/>
    </source>
</evidence>
<evidence type="ECO:0000259" key="9">
    <source>
        <dbReference type="PROSITE" id="PS50112"/>
    </source>
</evidence>
<dbReference type="InterPro" id="IPR027417">
    <property type="entry name" value="P-loop_NTPase"/>
</dbReference>
<dbReference type="InterPro" id="IPR000700">
    <property type="entry name" value="PAS-assoc_C"/>
</dbReference>
<dbReference type="GO" id="GO:0006355">
    <property type="term" value="P:regulation of DNA-templated transcription"/>
    <property type="evidence" value="ECO:0007669"/>
    <property type="project" value="InterPro"/>
</dbReference>
<dbReference type="PANTHER" id="PTHR32071:SF57">
    <property type="entry name" value="C4-DICARBOXYLATE TRANSPORT TRANSCRIPTIONAL REGULATORY PROTEIN DCTD"/>
    <property type="match status" value="1"/>
</dbReference>
<dbReference type="PROSITE" id="PS00688">
    <property type="entry name" value="SIGMA54_INTERACT_3"/>
    <property type="match status" value="1"/>
</dbReference>
<evidence type="ECO:0000313" key="11">
    <source>
        <dbReference type="EMBL" id="QCI59293.1"/>
    </source>
</evidence>
<evidence type="ECO:0000313" key="12">
    <source>
        <dbReference type="Proteomes" id="UP000298642"/>
    </source>
</evidence>
<dbReference type="Gene3D" id="3.40.50.300">
    <property type="entry name" value="P-loop containing nucleotide triphosphate hydrolases"/>
    <property type="match status" value="1"/>
</dbReference>
<dbReference type="FunFam" id="3.40.50.300:FF:000006">
    <property type="entry name" value="DNA-binding transcriptional regulator NtrC"/>
    <property type="match status" value="1"/>
</dbReference>
<protein>
    <recommendedName>
        <fullName evidence="7">HTH-type transcriptional regulatory protein TyrR</fullName>
    </recommendedName>
</protein>